<comment type="caution">
    <text evidence="10">The sequence shown here is derived from an EMBL/GenBank/DDBJ whole genome shotgun (WGS) entry which is preliminary data.</text>
</comment>
<feature type="transmembrane region" description="Helical" evidence="8">
    <location>
        <begin position="132"/>
        <end position="152"/>
    </location>
</feature>
<keyword evidence="11" id="KW-1185">Reference proteome</keyword>
<evidence type="ECO:0000313" key="11">
    <source>
        <dbReference type="Proteomes" id="UP001252270"/>
    </source>
</evidence>
<dbReference type="PRINTS" id="PR01434">
    <property type="entry name" value="NADHDHGNASE5"/>
</dbReference>
<feature type="transmembrane region" description="Helical" evidence="8">
    <location>
        <begin position="164"/>
        <end position="186"/>
    </location>
</feature>
<keyword evidence="6 8" id="KW-0472">Membrane</keyword>
<feature type="transmembrane region" description="Helical" evidence="8">
    <location>
        <begin position="206"/>
        <end position="229"/>
    </location>
</feature>
<comment type="similarity">
    <text evidence="2">Belongs to the CPA3 antiporters (TC 2.A.63) subunit D family.</text>
</comment>
<dbReference type="PANTHER" id="PTHR42703">
    <property type="entry name" value="NADH DEHYDROGENASE"/>
    <property type="match status" value="1"/>
</dbReference>
<proteinExistence type="inferred from homology"/>
<organism evidence="10 11">
    <name type="scientific">Halomonas mongoliensis</name>
    <dbReference type="NCBI Taxonomy" id="321265"/>
    <lineage>
        <taxon>Bacteria</taxon>
        <taxon>Pseudomonadati</taxon>
        <taxon>Pseudomonadota</taxon>
        <taxon>Gammaproteobacteria</taxon>
        <taxon>Oceanospirillales</taxon>
        <taxon>Halomonadaceae</taxon>
        <taxon>Halomonas</taxon>
    </lineage>
</organism>
<evidence type="ECO:0000256" key="8">
    <source>
        <dbReference type="SAM" id="Phobius"/>
    </source>
</evidence>
<accession>A0ABU1GK58</accession>
<feature type="transmembrane region" description="Helical" evidence="8">
    <location>
        <begin position="306"/>
        <end position="328"/>
    </location>
</feature>
<feature type="transmembrane region" description="Helical" evidence="8">
    <location>
        <begin position="340"/>
        <end position="359"/>
    </location>
</feature>
<evidence type="ECO:0000256" key="4">
    <source>
        <dbReference type="ARBA" id="ARBA00022692"/>
    </source>
</evidence>
<evidence type="ECO:0000256" key="5">
    <source>
        <dbReference type="ARBA" id="ARBA00022989"/>
    </source>
</evidence>
<dbReference type="Proteomes" id="UP001252270">
    <property type="component" value="Unassembled WGS sequence"/>
</dbReference>
<feature type="transmembrane region" description="Helical" evidence="8">
    <location>
        <begin position="410"/>
        <end position="431"/>
    </location>
</feature>
<reference evidence="10 11" key="1">
    <citation type="submission" date="2023-04" db="EMBL/GenBank/DDBJ databases">
        <title>A long-awaited taxogenomic arrangement of the family Halomonadaceae.</title>
        <authorList>
            <person name="De La Haba R."/>
            <person name="Chuvochina M."/>
            <person name="Wittouck S."/>
            <person name="Arahal D.R."/>
            <person name="Sanchez-Porro C."/>
            <person name="Hugenholtz P."/>
            <person name="Ventosa A."/>
        </authorList>
    </citation>
    <scope>NUCLEOTIDE SEQUENCE [LARGE SCALE GENOMIC DNA]</scope>
    <source>
        <strain evidence="10 11">DSM 17332</strain>
    </source>
</reference>
<evidence type="ECO:0000256" key="1">
    <source>
        <dbReference type="ARBA" id="ARBA00004651"/>
    </source>
</evidence>
<name>A0ABU1GK58_9GAMM</name>
<evidence type="ECO:0000256" key="6">
    <source>
        <dbReference type="ARBA" id="ARBA00023136"/>
    </source>
</evidence>
<protein>
    <submittedName>
        <fullName evidence="10">Proton-conducting transporter membrane subunit</fullName>
    </submittedName>
</protein>
<dbReference type="InterPro" id="IPR001750">
    <property type="entry name" value="ND/Mrp_TM"/>
</dbReference>
<dbReference type="PANTHER" id="PTHR42703:SF1">
    <property type="entry name" value="NA(+)_H(+) ANTIPORTER SUBUNIT D1"/>
    <property type="match status" value="1"/>
</dbReference>
<keyword evidence="3" id="KW-1003">Cell membrane</keyword>
<feature type="transmembrane region" description="Helical" evidence="8">
    <location>
        <begin position="107"/>
        <end position="126"/>
    </location>
</feature>
<feature type="transmembrane region" description="Helical" evidence="8">
    <location>
        <begin position="371"/>
        <end position="390"/>
    </location>
</feature>
<dbReference type="EMBL" id="JARWAL010000004">
    <property type="protein sequence ID" value="MDR5892402.1"/>
    <property type="molecule type" value="Genomic_DNA"/>
</dbReference>
<dbReference type="RefSeq" id="WP_309636197.1">
    <property type="nucleotide sequence ID" value="NZ_JARWAL010000004.1"/>
</dbReference>
<evidence type="ECO:0000313" key="10">
    <source>
        <dbReference type="EMBL" id="MDR5892402.1"/>
    </source>
</evidence>
<evidence type="ECO:0000256" key="2">
    <source>
        <dbReference type="ARBA" id="ARBA00005346"/>
    </source>
</evidence>
<feature type="transmembrane region" description="Helical" evidence="8">
    <location>
        <begin position="268"/>
        <end position="286"/>
    </location>
</feature>
<keyword evidence="5 8" id="KW-1133">Transmembrane helix</keyword>
<feature type="transmembrane region" description="Helical" evidence="8">
    <location>
        <begin position="452"/>
        <end position="473"/>
    </location>
</feature>
<feature type="transmembrane region" description="Helical" evidence="8">
    <location>
        <begin position="75"/>
        <end position="95"/>
    </location>
</feature>
<dbReference type="InterPro" id="IPR050586">
    <property type="entry name" value="CPA3_Na-H_Antiporter_D"/>
</dbReference>
<feature type="transmembrane region" description="Helical" evidence="8">
    <location>
        <begin position="36"/>
        <end position="55"/>
    </location>
</feature>
<evidence type="ECO:0000256" key="3">
    <source>
        <dbReference type="ARBA" id="ARBA00022475"/>
    </source>
</evidence>
<sequence>MSAWPSVLLWVTLLAPLPLGLLALRHPPRQMRRVVPAGALLPLMTLLLLPGLGEGAQQGSLSLGGLALQWRLDPLAALLLLLTQLVLLASATYAVGHRRAALPEVDAHARFWPLLGGLAVALGLIWVAADLLLLYVGLELMGLTAVGMMLLPGKAEAIRAGLRYLLFALVGSLAWLLGVALLLGAWGTLSLAELATVAEPDAVTRIAMALLAAGLLLKAAIFPLHGWLAPVHASAWTPVSAVHGALVVKGSFFILILLWRLLLPEAVTAAWALGLLGAAAVLWGGLKAWRADTLKQVVAWSTVGQLGYLMLAFPLLAGVAASAAALAWQATWLQLAGHALAKAAMFMAAGNLMLSTGASRLEELAGTSRRLPLALMTFGVAAVTLMGLPPSAGFTAKWLLLQASLEAGQWLWAVVLVLGTLLTAAYVFRVLRCSFVEEAPRHEFQVLPRGTDLVPLLLALAAVGLGLVAQWPLALLREGGVP</sequence>
<feature type="transmembrane region" description="Helical" evidence="8">
    <location>
        <begin position="6"/>
        <end position="24"/>
    </location>
</feature>
<gene>
    <name evidence="10" type="ORF">QC820_06195</name>
</gene>
<comment type="subcellular location">
    <subcellularLocation>
        <location evidence="1">Cell membrane</location>
        <topology evidence="1">Multi-pass membrane protein</topology>
    </subcellularLocation>
    <subcellularLocation>
        <location evidence="7">Membrane</location>
        <topology evidence="7">Multi-pass membrane protein</topology>
    </subcellularLocation>
</comment>
<evidence type="ECO:0000259" key="9">
    <source>
        <dbReference type="Pfam" id="PF00361"/>
    </source>
</evidence>
<feature type="domain" description="NADH:quinone oxidoreductase/Mrp antiporter transmembrane" evidence="9">
    <location>
        <begin position="128"/>
        <end position="423"/>
    </location>
</feature>
<evidence type="ECO:0000256" key="7">
    <source>
        <dbReference type="RuleBase" id="RU000320"/>
    </source>
</evidence>
<keyword evidence="4 7" id="KW-0812">Transmembrane</keyword>
<dbReference type="Pfam" id="PF00361">
    <property type="entry name" value="Proton_antipo_M"/>
    <property type="match status" value="1"/>
</dbReference>
<feature type="transmembrane region" description="Helical" evidence="8">
    <location>
        <begin position="241"/>
        <end position="262"/>
    </location>
</feature>